<evidence type="ECO:0000313" key="2">
    <source>
        <dbReference type="EMBL" id="PSK83052.1"/>
    </source>
</evidence>
<evidence type="ECO:0000313" key="3">
    <source>
        <dbReference type="Proteomes" id="UP000240542"/>
    </source>
</evidence>
<keyword evidence="1" id="KW-1133">Transmembrane helix</keyword>
<comment type="caution">
    <text evidence="2">The sequence shown here is derived from an EMBL/GenBank/DDBJ whole genome shotgun (WGS) entry which is preliminary data.</text>
</comment>
<protein>
    <submittedName>
        <fullName evidence="2">Uncharacterized protein</fullName>
    </submittedName>
</protein>
<proteinExistence type="predicted"/>
<name>A0A2P8CDQ4_9ACTN</name>
<evidence type="ECO:0000256" key="1">
    <source>
        <dbReference type="SAM" id="Phobius"/>
    </source>
</evidence>
<reference evidence="2 3" key="1">
    <citation type="submission" date="2018-03" db="EMBL/GenBank/DDBJ databases">
        <title>Genomic Encyclopedia of Archaeal and Bacterial Type Strains, Phase II (KMG-II): from individual species to whole genera.</title>
        <authorList>
            <person name="Goeker M."/>
        </authorList>
    </citation>
    <scope>NUCLEOTIDE SEQUENCE [LARGE SCALE GENOMIC DNA]</scope>
    <source>
        <strain evidence="2 3">DSM 45312</strain>
    </source>
</reference>
<dbReference type="EMBL" id="PYGA01000041">
    <property type="protein sequence ID" value="PSK83052.1"/>
    <property type="molecule type" value="Genomic_DNA"/>
</dbReference>
<feature type="transmembrane region" description="Helical" evidence="1">
    <location>
        <begin position="19"/>
        <end position="35"/>
    </location>
</feature>
<dbReference type="AlphaFoldDB" id="A0A2P8CDQ4"/>
<accession>A0A2P8CDQ4</accession>
<keyword evidence="1" id="KW-0472">Membrane</keyword>
<organism evidence="2 3">
    <name type="scientific">Murinocardiopsis flavida</name>
    <dbReference type="NCBI Taxonomy" id="645275"/>
    <lineage>
        <taxon>Bacteria</taxon>
        <taxon>Bacillati</taxon>
        <taxon>Actinomycetota</taxon>
        <taxon>Actinomycetes</taxon>
        <taxon>Streptosporangiales</taxon>
        <taxon>Nocardiopsidaceae</taxon>
        <taxon>Murinocardiopsis</taxon>
    </lineage>
</organism>
<keyword evidence="1" id="KW-0812">Transmembrane</keyword>
<dbReference type="RefSeq" id="WP_106586995.1">
    <property type="nucleotide sequence ID" value="NZ_PYGA01000041.1"/>
</dbReference>
<gene>
    <name evidence="2" type="ORF">CLV63_14118</name>
</gene>
<sequence>MRAGEHLPLHRGLRAAEQARLWVSVALIAVLLLAIEANRSAGRQALSIALVGAAALLLF</sequence>
<dbReference type="Proteomes" id="UP000240542">
    <property type="component" value="Unassembled WGS sequence"/>
</dbReference>
<keyword evidence="3" id="KW-1185">Reference proteome</keyword>